<dbReference type="EMBL" id="JAHVHU010000005">
    <property type="protein sequence ID" value="MBY5957491.1"/>
    <property type="molecule type" value="Genomic_DNA"/>
</dbReference>
<evidence type="ECO:0000313" key="1">
    <source>
        <dbReference type="EMBL" id="MBY5957491.1"/>
    </source>
</evidence>
<accession>A0A953LAD8</accession>
<organism evidence="1 2">
    <name type="scientific">Membranihabitans marinus</name>
    <dbReference type="NCBI Taxonomy" id="1227546"/>
    <lineage>
        <taxon>Bacteria</taxon>
        <taxon>Pseudomonadati</taxon>
        <taxon>Bacteroidota</taxon>
        <taxon>Saprospiria</taxon>
        <taxon>Saprospirales</taxon>
        <taxon>Saprospiraceae</taxon>
        <taxon>Membranihabitans</taxon>
    </lineage>
</organism>
<dbReference type="InterPro" id="IPR007922">
    <property type="entry name" value="DciA-like"/>
</dbReference>
<dbReference type="AlphaFoldDB" id="A0A953LAD8"/>
<protein>
    <submittedName>
        <fullName evidence="1">DUF721 domain-containing protein</fullName>
    </submittedName>
</protein>
<gene>
    <name evidence="1" type="ORF">KUV50_05040</name>
</gene>
<reference evidence="1" key="1">
    <citation type="submission" date="2021-06" db="EMBL/GenBank/DDBJ databases">
        <title>44 bacteria genomes isolated from Dapeng, Shenzhen.</title>
        <authorList>
            <person name="Zheng W."/>
            <person name="Yu S."/>
            <person name="Huang Y."/>
        </authorList>
    </citation>
    <scope>NUCLEOTIDE SEQUENCE</scope>
    <source>
        <strain evidence="1">DP5N28-2</strain>
    </source>
</reference>
<dbReference type="Proteomes" id="UP000753961">
    <property type="component" value="Unassembled WGS sequence"/>
</dbReference>
<dbReference type="RefSeq" id="WP_222579012.1">
    <property type="nucleotide sequence ID" value="NZ_JAHVHU010000005.1"/>
</dbReference>
<keyword evidence="2" id="KW-1185">Reference proteome</keyword>
<comment type="caution">
    <text evidence="1">The sequence shown here is derived from an EMBL/GenBank/DDBJ whole genome shotgun (WGS) entry which is preliminary data.</text>
</comment>
<evidence type="ECO:0000313" key="2">
    <source>
        <dbReference type="Proteomes" id="UP000753961"/>
    </source>
</evidence>
<dbReference type="Pfam" id="PF05258">
    <property type="entry name" value="DciA"/>
    <property type="match status" value="1"/>
</dbReference>
<sequence length="96" mass="11175">MSKEESRNLKNILSSIAKDPKYSGKLDEKKIEKIWRETNQPYVVERTQKVAFRDGKLLLFINSAPLKQELFNSRGQIRDKVNKALGMDIVKEIVIR</sequence>
<name>A0A953LAD8_9BACT</name>
<proteinExistence type="predicted"/>